<proteinExistence type="predicted"/>
<dbReference type="AlphaFoldDB" id="A0A7C5LCI5"/>
<reference evidence="2" key="1">
    <citation type="journal article" date="2020" name="mSystems">
        <title>Genome- and Community-Level Interaction Insights into Carbon Utilization and Element Cycling Functions of Hydrothermarchaeota in Hydrothermal Sediment.</title>
        <authorList>
            <person name="Zhou Z."/>
            <person name="Liu Y."/>
            <person name="Xu W."/>
            <person name="Pan J."/>
            <person name="Luo Z.H."/>
            <person name="Li M."/>
        </authorList>
    </citation>
    <scope>NUCLEOTIDE SEQUENCE [LARGE SCALE GENOMIC DNA]</scope>
    <source>
        <strain evidence="2">SpSt-1056</strain>
    </source>
</reference>
<dbReference type="EMBL" id="DRWN01000031">
    <property type="protein sequence ID" value="HHK68401.1"/>
    <property type="molecule type" value="Genomic_DNA"/>
</dbReference>
<feature type="domain" description="Thiamine-phosphate synthase ThiN" evidence="1">
    <location>
        <begin position="136"/>
        <end position="296"/>
    </location>
</feature>
<sequence>MMTRHFLPAIRGVVVHMLRRNGVGQPTIARMVGVTQAAVSQILRKDERSFLNALERMGVQRNEALLVAEVLCKSLAENPAQATAVLYSFWRGLLSEGRLCAFHRSMYSQLAGCDICMSPSLERVLDEEKITVLRSLDKCVRRLEASPLFEKLIPEVGCNIVFCLKKAETVNDVAGVAGRIVVVNGRVKSVGRPSFGGSHHLASVLLRVRNHDRSVRSAIDIRNNEEVKKVLKDMGLAFGEVEPRMKVLTEEEVLQDVEDCFRGRAVEAVLHGGGIGYEPVTYLFAKNPEELVDRVLKISSRILRV</sequence>
<dbReference type="PANTHER" id="PTHR40730">
    <property type="entry name" value="TRANSCRIPTIONAL REGULATOR PROTEIN-LIKE PROTEIN"/>
    <property type="match status" value="1"/>
</dbReference>
<name>A0A7C5LCI5_CALS0</name>
<accession>A0A7C5LCI5</accession>
<organism evidence="2">
    <name type="scientific">Caldiarchaeum subterraneum</name>
    <dbReference type="NCBI Taxonomy" id="311458"/>
    <lineage>
        <taxon>Archaea</taxon>
        <taxon>Nitrososphaerota</taxon>
        <taxon>Candidatus Caldarchaeales</taxon>
        <taxon>Candidatus Caldarchaeaceae</taxon>
        <taxon>Candidatus Caldarchaeum</taxon>
    </lineage>
</organism>
<gene>
    <name evidence="2" type="ORF">ENM11_04510</name>
</gene>
<dbReference type="InterPro" id="IPR019293">
    <property type="entry name" value="ThiN"/>
</dbReference>
<evidence type="ECO:0000313" key="2">
    <source>
        <dbReference type="EMBL" id="HHK68401.1"/>
    </source>
</evidence>
<evidence type="ECO:0000259" key="1">
    <source>
        <dbReference type="Pfam" id="PF10120"/>
    </source>
</evidence>
<dbReference type="Gene3D" id="3.40.225.10">
    <property type="entry name" value="Class II aldolase/adducin N-terminal domain"/>
    <property type="match status" value="1"/>
</dbReference>
<dbReference type="InterPro" id="IPR036409">
    <property type="entry name" value="Aldolase_II/adducin_N_sf"/>
</dbReference>
<comment type="caution">
    <text evidence="2">The sequence shown here is derived from an EMBL/GenBank/DDBJ whole genome shotgun (WGS) entry which is preliminary data.</text>
</comment>
<dbReference type="Pfam" id="PF10120">
    <property type="entry name" value="ThiN"/>
    <property type="match status" value="1"/>
</dbReference>
<dbReference type="PANTHER" id="PTHR40730:SF4">
    <property type="entry name" value="TRANSCRIPTIONAL REGULATOR"/>
    <property type="match status" value="1"/>
</dbReference>
<protein>
    <recommendedName>
        <fullName evidence="1">Thiamine-phosphate synthase ThiN domain-containing protein</fullName>
    </recommendedName>
</protein>
<dbReference type="SUPFAM" id="SSF53639">
    <property type="entry name" value="AraD/HMP-PK domain-like"/>
    <property type="match status" value="1"/>
</dbReference>